<sequence length="172" mass="19700">MEVENDDYHKKERATAATILVFASLSIASLFVAFSYYCYIRNKVAKRFKNRTCNTKVYVAARRARTKAYVTLRRHMLLHVGPRILAYVAGRRPMLLHVGLGRRLCCWPSAYVVARWARSLHVGLGRWPMSLHVVLGRRPRMSAYVAARRHKMSAYVAAHRARTSAYVCCTLA</sequence>
<dbReference type="Proteomes" id="UP001291623">
    <property type="component" value="Unassembled WGS sequence"/>
</dbReference>
<keyword evidence="1" id="KW-0812">Transmembrane</keyword>
<accession>A0AAE1SHU3</accession>
<evidence type="ECO:0000313" key="2">
    <source>
        <dbReference type="EMBL" id="KAK4369021.1"/>
    </source>
</evidence>
<organism evidence="2 3">
    <name type="scientific">Anisodus tanguticus</name>
    <dbReference type="NCBI Taxonomy" id="243964"/>
    <lineage>
        <taxon>Eukaryota</taxon>
        <taxon>Viridiplantae</taxon>
        <taxon>Streptophyta</taxon>
        <taxon>Embryophyta</taxon>
        <taxon>Tracheophyta</taxon>
        <taxon>Spermatophyta</taxon>
        <taxon>Magnoliopsida</taxon>
        <taxon>eudicotyledons</taxon>
        <taxon>Gunneridae</taxon>
        <taxon>Pentapetalae</taxon>
        <taxon>asterids</taxon>
        <taxon>lamiids</taxon>
        <taxon>Solanales</taxon>
        <taxon>Solanaceae</taxon>
        <taxon>Solanoideae</taxon>
        <taxon>Hyoscyameae</taxon>
        <taxon>Anisodus</taxon>
    </lineage>
</organism>
<keyword evidence="1" id="KW-0472">Membrane</keyword>
<dbReference type="AlphaFoldDB" id="A0AAE1SHU3"/>
<gene>
    <name evidence="2" type="ORF">RND71_012813</name>
</gene>
<proteinExistence type="predicted"/>
<name>A0AAE1SHU3_9SOLA</name>
<feature type="transmembrane region" description="Helical" evidence="1">
    <location>
        <begin position="16"/>
        <end position="39"/>
    </location>
</feature>
<evidence type="ECO:0000256" key="1">
    <source>
        <dbReference type="SAM" id="Phobius"/>
    </source>
</evidence>
<comment type="caution">
    <text evidence="2">The sequence shown here is derived from an EMBL/GenBank/DDBJ whole genome shotgun (WGS) entry which is preliminary data.</text>
</comment>
<keyword evidence="1" id="KW-1133">Transmembrane helix</keyword>
<dbReference type="EMBL" id="JAVYJV010000006">
    <property type="protein sequence ID" value="KAK4369021.1"/>
    <property type="molecule type" value="Genomic_DNA"/>
</dbReference>
<keyword evidence="3" id="KW-1185">Reference proteome</keyword>
<protein>
    <submittedName>
        <fullName evidence="2">Uncharacterized protein</fullName>
    </submittedName>
</protein>
<reference evidence="2" key="1">
    <citation type="submission" date="2023-12" db="EMBL/GenBank/DDBJ databases">
        <title>Genome assembly of Anisodus tanguticus.</title>
        <authorList>
            <person name="Wang Y.-J."/>
        </authorList>
    </citation>
    <scope>NUCLEOTIDE SEQUENCE</scope>
    <source>
        <strain evidence="2">KB-2021</strain>
        <tissue evidence="2">Leaf</tissue>
    </source>
</reference>
<evidence type="ECO:0000313" key="3">
    <source>
        <dbReference type="Proteomes" id="UP001291623"/>
    </source>
</evidence>